<protein>
    <submittedName>
        <fullName evidence="1">Uncharacterized protein</fullName>
    </submittedName>
</protein>
<keyword evidence="2" id="KW-1185">Reference proteome</keyword>
<gene>
    <name evidence="1" type="ORF">L2E82_46086</name>
</gene>
<accession>A0ACB8YT73</accession>
<comment type="caution">
    <text evidence="1">The sequence shown here is derived from an EMBL/GenBank/DDBJ whole genome shotgun (WGS) entry which is preliminary data.</text>
</comment>
<sequence>MLLKRKMIIMDEGNIDEEFLYVNVGELGFKNEEESSDQSVEQQCHHKVALVHFLCPIYPNGWGMSLVHDIWCDLPPLVDDWDQTGVYLLIDVQ</sequence>
<reference evidence="2" key="1">
    <citation type="journal article" date="2022" name="Mol. Ecol. Resour.">
        <title>The genomes of chicory, endive, great burdock and yacon provide insights into Asteraceae palaeo-polyploidization history and plant inulin production.</title>
        <authorList>
            <person name="Fan W."/>
            <person name="Wang S."/>
            <person name="Wang H."/>
            <person name="Wang A."/>
            <person name="Jiang F."/>
            <person name="Liu H."/>
            <person name="Zhao H."/>
            <person name="Xu D."/>
            <person name="Zhang Y."/>
        </authorList>
    </citation>
    <scope>NUCLEOTIDE SEQUENCE [LARGE SCALE GENOMIC DNA]</scope>
    <source>
        <strain evidence="2">cv. Punajuju</strain>
    </source>
</reference>
<organism evidence="1 2">
    <name type="scientific">Cichorium intybus</name>
    <name type="common">Chicory</name>
    <dbReference type="NCBI Taxonomy" id="13427"/>
    <lineage>
        <taxon>Eukaryota</taxon>
        <taxon>Viridiplantae</taxon>
        <taxon>Streptophyta</taxon>
        <taxon>Embryophyta</taxon>
        <taxon>Tracheophyta</taxon>
        <taxon>Spermatophyta</taxon>
        <taxon>Magnoliopsida</taxon>
        <taxon>eudicotyledons</taxon>
        <taxon>Gunneridae</taxon>
        <taxon>Pentapetalae</taxon>
        <taxon>asterids</taxon>
        <taxon>campanulids</taxon>
        <taxon>Asterales</taxon>
        <taxon>Asteraceae</taxon>
        <taxon>Cichorioideae</taxon>
        <taxon>Cichorieae</taxon>
        <taxon>Cichoriinae</taxon>
        <taxon>Cichorium</taxon>
    </lineage>
</organism>
<name>A0ACB8YT73_CICIN</name>
<dbReference type="EMBL" id="CM042017">
    <property type="protein sequence ID" value="KAI3688482.1"/>
    <property type="molecule type" value="Genomic_DNA"/>
</dbReference>
<evidence type="ECO:0000313" key="2">
    <source>
        <dbReference type="Proteomes" id="UP001055811"/>
    </source>
</evidence>
<evidence type="ECO:0000313" key="1">
    <source>
        <dbReference type="EMBL" id="KAI3688482.1"/>
    </source>
</evidence>
<dbReference type="Proteomes" id="UP001055811">
    <property type="component" value="Linkage Group LG09"/>
</dbReference>
<reference evidence="1 2" key="2">
    <citation type="journal article" date="2022" name="Mol. Ecol. Resour.">
        <title>The genomes of chicory, endive, great burdock and yacon provide insights into Asteraceae paleo-polyploidization history and plant inulin production.</title>
        <authorList>
            <person name="Fan W."/>
            <person name="Wang S."/>
            <person name="Wang H."/>
            <person name="Wang A."/>
            <person name="Jiang F."/>
            <person name="Liu H."/>
            <person name="Zhao H."/>
            <person name="Xu D."/>
            <person name="Zhang Y."/>
        </authorList>
    </citation>
    <scope>NUCLEOTIDE SEQUENCE [LARGE SCALE GENOMIC DNA]</scope>
    <source>
        <strain evidence="2">cv. Punajuju</strain>
        <tissue evidence="1">Leaves</tissue>
    </source>
</reference>
<proteinExistence type="predicted"/>